<name>A0A5N7CKV4_PETAA</name>
<accession>A0A5N7CKV4</accession>
<organism evidence="2">
    <name type="scientific">Petromyces alliaceus</name>
    <name type="common">Aspergillus alliaceus</name>
    <dbReference type="NCBI Taxonomy" id="209559"/>
    <lineage>
        <taxon>Eukaryota</taxon>
        <taxon>Fungi</taxon>
        <taxon>Dikarya</taxon>
        <taxon>Ascomycota</taxon>
        <taxon>Pezizomycotina</taxon>
        <taxon>Eurotiomycetes</taxon>
        <taxon>Eurotiomycetidae</taxon>
        <taxon>Eurotiales</taxon>
        <taxon>Aspergillaceae</taxon>
        <taxon>Aspergillus</taxon>
        <taxon>Aspergillus subgen. Circumdati</taxon>
    </lineage>
</organism>
<keyword evidence="1" id="KW-1133">Transmembrane helix</keyword>
<dbReference type="AlphaFoldDB" id="A0A5N7CKV4"/>
<evidence type="ECO:0000313" key="2">
    <source>
        <dbReference type="EMBL" id="KAE8394826.1"/>
    </source>
</evidence>
<feature type="transmembrane region" description="Helical" evidence="1">
    <location>
        <begin position="20"/>
        <end position="37"/>
    </location>
</feature>
<keyword evidence="1" id="KW-0812">Transmembrane</keyword>
<feature type="transmembrane region" description="Helical" evidence="1">
    <location>
        <begin position="66"/>
        <end position="85"/>
    </location>
</feature>
<proteinExistence type="predicted"/>
<keyword evidence="1" id="KW-0472">Membrane</keyword>
<evidence type="ECO:0000256" key="1">
    <source>
        <dbReference type="SAM" id="Phobius"/>
    </source>
</evidence>
<dbReference type="Proteomes" id="UP000326877">
    <property type="component" value="Unassembled WGS sequence"/>
</dbReference>
<dbReference type="EMBL" id="ML735221">
    <property type="protein sequence ID" value="KAE8394826.1"/>
    <property type="molecule type" value="Genomic_DNA"/>
</dbReference>
<protein>
    <submittedName>
        <fullName evidence="2">Uncharacterized protein</fullName>
    </submittedName>
</protein>
<sequence>MDTLFSPIDRFSLCHRPHASIWLFSLVWGSYLILVQSGSARRGFGAEFLWMVTCVIPNFSKGNHVFFFFLPLVMSSFSVITYLFLSRFRVVLERGGFSCHELVDITQILGVLI</sequence>
<reference evidence="2" key="1">
    <citation type="submission" date="2019-04" db="EMBL/GenBank/DDBJ databases">
        <title>Friends and foes A comparative genomics studyof 23 Aspergillus species from section Flavi.</title>
        <authorList>
            <consortium name="DOE Joint Genome Institute"/>
            <person name="Kjaerbolling I."/>
            <person name="Vesth T."/>
            <person name="Frisvad J.C."/>
            <person name="Nybo J.L."/>
            <person name="Theobald S."/>
            <person name="Kildgaard S."/>
            <person name="Isbrandt T."/>
            <person name="Kuo A."/>
            <person name="Sato A."/>
            <person name="Lyhne E.K."/>
            <person name="Kogle M.E."/>
            <person name="Wiebenga A."/>
            <person name="Kun R.S."/>
            <person name="Lubbers R.J."/>
            <person name="Makela M.R."/>
            <person name="Barry K."/>
            <person name="Chovatia M."/>
            <person name="Clum A."/>
            <person name="Daum C."/>
            <person name="Haridas S."/>
            <person name="He G."/>
            <person name="LaButti K."/>
            <person name="Lipzen A."/>
            <person name="Mondo S."/>
            <person name="Riley R."/>
            <person name="Salamov A."/>
            <person name="Simmons B.A."/>
            <person name="Magnuson J.K."/>
            <person name="Henrissat B."/>
            <person name="Mortensen U.H."/>
            <person name="Larsen T.O."/>
            <person name="Devries R.P."/>
            <person name="Grigoriev I.V."/>
            <person name="Machida M."/>
            <person name="Baker S.E."/>
            <person name="Andersen M.R."/>
        </authorList>
    </citation>
    <scope>NUCLEOTIDE SEQUENCE [LARGE SCALE GENOMIC DNA]</scope>
    <source>
        <strain evidence="2">IBT 14317</strain>
    </source>
</reference>
<gene>
    <name evidence="2" type="ORF">BDV23DRAFT_126357</name>
</gene>